<dbReference type="EMBL" id="JBHLXH010000001">
    <property type="protein sequence ID" value="MFC0221641.1"/>
    <property type="molecule type" value="Genomic_DNA"/>
</dbReference>
<name>A0ABV6DY45_9ACTN</name>
<evidence type="ECO:0008006" key="4">
    <source>
        <dbReference type="Google" id="ProtNLM"/>
    </source>
</evidence>
<accession>A0ABV6DY45</accession>
<proteinExistence type="predicted"/>
<comment type="caution">
    <text evidence="2">The sequence shown here is derived from an EMBL/GenBank/DDBJ whole genome shotgun (WGS) entry which is preliminary data.</text>
</comment>
<organism evidence="2 3">
    <name type="scientific">Nocardioides zeicaulis</name>
    <dbReference type="NCBI Taxonomy" id="1776857"/>
    <lineage>
        <taxon>Bacteria</taxon>
        <taxon>Bacillati</taxon>
        <taxon>Actinomycetota</taxon>
        <taxon>Actinomycetes</taxon>
        <taxon>Propionibacteriales</taxon>
        <taxon>Nocardioidaceae</taxon>
        <taxon>Nocardioides</taxon>
    </lineage>
</organism>
<dbReference type="RefSeq" id="WP_378517318.1">
    <property type="nucleotide sequence ID" value="NZ_JBHLXH010000001.1"/>
</dbReference>
<dbReference type="Proteomes" id="UP001589698">
    <property type="component" value="Unassembled WGS sequence"/>
</dbReference>
<feature type="compositionally biased region" description="Basic and acidic residues" evidence="1">
    <location>
        <begin position="135"/>
        <end position="237"/>
    </location>
</feature>
<evidence type="ECO:0000313" key="2">
    <source>
        <dbReference type="EMBL" id="MFC0221641.1"/>
    </source>
</evidence>
<keyword evidence="3" id="KW-1185">Reference proteome</keyword>
<reference evidence="2 3" key="1">
    <citation type="submission" date="2024-09" db="EMBL/GenBank/DDBJ databases">
        <authorList>
            <person name="Sun Q."/>
            <person name="Mori K."/>
        </authorList>
    </citation>
    <scope>NUCLEOTIDE SEQUENCE [LARGE SCALE GENOMIC DNA]</scope>
    <source>
        <strain evidence="2 3">CCM 8654</strain>
    </source>
</reference>
<feature type="region of interest" description="Disordered" evidence="1">
    <location>
        <begin position="105"/>
        <end position="237"/>
    </location>
</feature>
<evidence type="ECO:0000313" key="3">
    <source>
        <dbReference type="Proteomes" id="UP001589698"/>
    </source>
</evidence>
<evidence type="ECO:0000256" key="1">
    <source>
        <dbReference type="SAM" id="MobiDB-lite"/>
    </source>
</evidence>
<feature type="compositionally biased region" description="Pro residues" evidence="1">
    <location>
        <begin position="48"/>
        <end position="65"/>
    </location>
</feature>
<feature type="region of interest" description="Disordered" evidence="1">
    <location>
        <begin position="46"/>
        <end position="66"/>
    </location>
</feature>
<gene>
    <name evidence="2" type="ORF">ACFFJG_04025</name>
</gene>
<sequence length="237" mass="25328">MRRDQWRPLVAFACVAVLCAVLMTISATRGFGVDLFRPARPIAAPRAAEPPAPRATPEALPPATVPPELSALSLATLAASGPGSLPAAAAGVRDRLAEQPRALDAVGGSVTGLPEMVDAADDDSTTVDQPGTDRGSQKADRKAAREAEKADRKAQRDAEKAERAAEREARKADRRAERDAEKAERDAEKAERAADREAQKAERAAEREAQKAERSVEREAQKAERDAAKADRGRSTH</sequence>
<protein>
    <recommendedName>
        <fullName evidence="4">Cell envelope integrity protein TolA</fullName>
    </recommendedName>
</protein>